<dbReference type="OrthoDB" id="408973at2759"/>
<dbReference type="AlphaFoldDB" id="A0A8K0RHN0"/>
<evidence type="ECO:0000259" key="2">
    <source>
        <dbReference type="Pfam" id="PF13468"/>
    </source>
</evidence>
<dbReference type="Proteomes" id="UP000813461">
    <property type="component" value="Unassembled WGS sequence"/>
</dbReference>
<feature type="region of interest" description="Disordered" evidence="1">
    <location>
        <begin position="93"/>
        <end position="116"/>
    </location>
</feature>
<keyword evidence="4" id="KW-1185">Reference proteome</keyword>
<dbReference type="PANTHER" id="PTHR40265:SF1">
    <property type="entry name" value="GLYOXALASE-LIKE DOMAIN-CONTAINING PROTEIN"/>
    <property type="match status" value="1"/>
</dbReference>
<dbReference type="PANTHER" id="PTHR40265">
    <property type="entry name" value="BLL2707 PROTEIN"/>
    <property type="match status" value="1"/>
</dbReference>
<name>A0A8K0RHN0_9PLEO</name>
<proteinExistence type="predicted"/>
<evidence type="ECO:0000256" key="1">
    <source>
        <dbReference type="SAM" id="MobiDB-lite"/>
    </source>
</evidence>
<protein>
    <submittedName>
        <fullName evidence="3">Glyoxalase-like domain-containing protein</fullName>
    </submittedName>
</protein>
<feature type="compositionally biased region" description="Basic and acidic residues" evidence="1">
    <location>
        <begin position="94"/>
        <end position="116"/>
    </location>
</feature>
<dbReference type="Gene3D" id="3.10.180.10">
    <property type="entry name" value="2,3-Dihydroxybiphenyl 1,2-Dioxygenase, domain 1"/>
    <property type="match status" value="1"/>
</dbReference>
<dbReference type="InterPro" id="IPR029068">
    <property type="entry name" value="Glyas_Bleomycin-R_OHBP_Dase"/>
</dbReference>
<organism evidence="3 4">
    <name type="scientific">Paraphoma chrysanthemicola</name>
    <dbReference type="NCBI Taxonomy" id="798071"/>
    <lineage>
        <taxon>Eukaryota</taxon>
        <taxon>Fungi</taxon>
        <taxon>Dikarya</taxon>
        <taxon>Ascomycota</taxon>
        <taxon>Pezizomycotina</taxon>
        <taxon>Dothideomycetes</taxon>
        <taxon>Pleosporomycetidae</taxon>
        <taxon>Pleosporales</taxon>
        <taxon>Pleosporineae</taxon>
        <taxon>Phaeosphaeriaceae</taxon>
        <taxon>Paraphoma</taxon>
    </lineage>
</organism>
<evidence type="ECO:0000313" key="3">
    <source>
        <dbReference type="EMBL" id="KAH7093141.1"/>
    </source>
</evidence>
<accession>A0A8K0RHN0</accession>
<feature type="domain" description="Glyoxalase-like" evidence="2">
    <location>
        <begin position="7"/>
        <end position="187"/>
    </location>
</feature>
<evidence type="ECO:0000313" key="4">
    <source>
        <dbReference type="Proteomes" id="UP000813461"/>
    </source>
</evidence>
<comment type="caution">
    <text evidence="3">The sequence shown here is derived from an EMBL/GenBank/DDBJ whole genome shotgun (WGS) entry which is preliminary data.</text>
</comment>
<sequence>MSPSQCLDHLVVFLPADPHTKLPQIPPFFEENFTLTPGGIHADGATSNTLILLSDGCYIELISFITAAAVKNHWWGPDAQFSGWKDWCLTNTKSPEENHSRVRETHAEPQHGGRKRADGVDVKWAVTFPKGDTGGQSVRGRIPFFCHDVTPRDVRVPLSTERTTHPCGAQGVTQLTIIVKDRNLLEQTKQVYTSILGDGMQQSGDKVIFNAGRVHDVDMLPPGRGAQLILRLAKNDQEQDATAESGYYYGNVVLGARADAHNTSTTKTRLDSGVVDIRGLWLEYI</sequence>
<dbReference type="InterPro" id="IPR025870">
    <property type="entry name" value="Glyoxalase-like_dom"/>
</dbReference>
<dbReference type="Pfam" id="PF13468">
    <property type="entry name" value="Glyoxalase_3"/>
    <property type="match status" value="1"/>
</dbReference>
<gene>
    <name evidence="3" type="ORF">FB567DRAFT_168060</name>
</gene>
<reference evidence="3" key="1">
    <citation type="journal article" date="2021" name="Nat. Commun.">
        <title>Genetic determinants of endophytism in the Arabidopsis root mycobiome.</title>
        <authorList>
            <person name="Mesny F."/>
            <person name="Miyauchi S."/>
            <person name="Thiergart T."/>
            <person name="Pickel B."/>
            <person name="Atanasova L."/>
            <person name="Karlsson M."/>
            <person name="Huettel B."/>
            <person name="Barry K.W."/>
            <person name="Haridas S."/>
            <person name="Chen C."/>
            <person name="Bauer D."/>
            <person name="Andreopoulos W."/>
            <person name="Pangilinan J."/>
            <person name="LaButti K."/>
            <person name="Riley R."/>
            <person name="Lipzen A."/>
            <person name="Clum A."/>
            <person name="Drula E."/>
            <person name="Henrissat B."/>
            <person name="Kohler A."/>
            <person name="Grigoriev I.V."/>
            <person name="Martin F.M."/>
            <person name="Hacquard S."/>
        </authorList>
    </citation>
    <scope>NUCLEOTIDE SEQUENCE</scope>
    <source>
        <strain evidence="3">MPI-SDFR-AT-0120</strain>
    </source>
</reference>
<dbReference type="EMBL" id="JAGMVJ010000002">
    <property type="protein sequence ID" value="KAH7093141.1"/>
    <property type="molecule type" value="Genomic_DNA"/>
</dbReference>